<evidence type="ECO:0000256" key="1">
    <source>
        <dbReference type="SAM" id="MobiDB-lite"/>
    </source>
</evidence>
<sequence>MEVRREIRSTGIMREPGSGHGFGQESRLATALARVNARLDDLSRPSW</sequence>
<dbReference type="EMBL" id="CADCWJ010000778">
    <property type="protein sequence ID" value="CAA9582600.1"/>
    <property type="molecule type" value="Genomic_DNA"/>
</dbReference>
<gene>
    <name evidence="2" type="ORF">AVDCRST_MAG87-3551</name>
</gene>
<name>A0A6J4VLW9_9BACT</name>
<proteinExistence type="predicted"/>
<dbReference type="AlphaFoldDB" id="A0A6J4VLW9"/>
<reference evidence="2" key="1">
    <citation type="submission" date="2020-02" db="EMBL/GenBank/DDBJ databases">
        <authorList>
            <person name="Meier V. D."/>
        </authorList>
    </citation>
    <scope>NUCLEOTIDE SEQUENCE</scope>
    <source>
        <strain evidence="2">AVDCRST_MAG87</strain>
    </source>
</reference>
<protein>
    <submittedName>
        <fullName evidence="2">Uncharacterized protein</fullName>
    </submittedName>
</protein>
<accession>A0A6J4VLW9</accession>
<feature type="region of interest" description="Disordered" evidence="1">
    <location>
        <begin position="1"/>
        <end position="24"/>
    </location>
</feature>
<organism evidence="2">
    <name type="scientific">uncultured Thermomicrobiales bacterium</name>
    <dbReference type="NCBI Taxonomy" id="1645740"/>
    <lineage>
        <taxon>Bacteria</taxon>
        <taxon>Pseudomonadati</taxon>
        <taxon>Thermomicrobiota</taxon>
        <taxon>Thermomicrobia</taxon>
        <taxon>Thermomicrobiales</taxon>
        <taxon>environmental samples</taxon>
    </lineage>
</organism>
<evidence type="ECO:0000313" key="2">
    <source>
        <dbReference type="EMBL" id="CAA9582600.1"/>
    </source>
</evidence>